<dbReference type="EMBL" id="CP010777">
    <property type="protein sequence ID" value="AKQ45358.1"/>
    <property type="molecule type" value="Genomic_DNA"/>
</dbReference>
<feature type="chain" id="PRO_5005211856" description="Outer membrane protein beta-barrel domain-containing protein" evidence="2">
    <location>
        <begin position="21"/>
        <end position="968"/>
    </location>
</feature>
<sequence length="968" mass="106652">MKKASLLVFLFLVVSHLSFSQTSSSVKGQAVGAGAPLIGATVAMLNAQDSSVYRGAATDADGRFEFSGVRNGRFILKISYLGFSDLYRSITTTGAPIQLGTLTLGQGATALKEVQVIGRASTVITKADTSEMNAAAFKVNKDANAENLIQKMPGITIQNGQVQAQGERVQRVLVDGKEFFGEDPNAVLKNLPAEVISKIQVFDRQSDQSQFTGFSDGNEQKTINIITKPEFRTGKFGRFSAGAGSNGRYRVSGNLNKFEGDQRISIVGMSNNVNEQNFSSDDLVGVASASSRGGGGGSRGGSMGGGGSRGGGGGSWGGGNSTGDFLVNTNNGIAKTNAIGLNYLDKWGKKVDVQGSYFFNHTDNDYNYSSIRQFGLNSPTSQTLRELGNSDAKNMNHRLNLRITYNLDSANSFIIRPRLSIQQNDGSSFTESRLLQGSDFINNFDNIFNSDLTGVNFNNSILWRHSFAKRGRTVSVDVSNGYNLNKGDNLQSLRYLKSLENEGDDSLANQTSHLDNNGYSAGASVNYTEPLSQNTQLQLTYNTNLTNSDGDRRTFFYRERFGAYDSLLTQQSSTVDNRTLTQEFGGGWRYNTKDFQVMLNGRYQWLNLKTDQLYPTAIDTSRTYHNFLPFAMVRYNFNQDRNVRLFYMGRSQTPSVDQLQSAIDVSNPSVLTQGNPNLGQSFSHNVSVRYSSANPGRSSSFFAYISAGGAQDYIGRSTTRADREDITLPGNILLARGRQLSRPVNLDGQYTLRSFLNYGLPLTFIKSNINLNLSANLTNNPALYSDSRTNYREVSNDNKTTGLGAGLVLSSNISENFDFLISTNGNYNEVKYSYLTTQNNDYYNQSSTFRLNWILWKGLTLTSDLNHQYNGGLSEQLDPNFLLWNGSIGYKFMKDRQAEIRLSGFDLLGQNTSVNRTVTDSYIEDVQTTVLQRYFMLSFNYNLRMFGGPAAPTNNYPGGGMYRRGGQH</sequence>
<dbReference type="SUPFAM" id="SSF56935">
    <property type="entry name" value="Porins"/>
    <property type="match status" value="1"/>
</dbReference>
<evidence type="ECO:0000313" key="5">
    <source>
        <dbReference type="Proteomes" id="UP000036458"/>
    </source>
</evidence>
<feature type="domain" description="Outer membrane protein beta-barrel" evidence="3">
    <location>
        <begin position="465"/>
        <end position="941"/>
    </location>
</feature>
<feature type="signal peptide" evidence="2">
    <location>
        <begin position="1"/>
        <end position="20"/>
    </location>
</feature>
<dbReference type="Pfam" id="PF13620">
    <property type="entry name" value="CarboxypepD_reg"/>
    <property type="match status" value="1"/>
</dbReference>
<organism evidence="4 5">
    <name type="scientific">Rufibacter radiotolerans</name>
    <dbReference type="NCBI Taxonomy" id="1379910"/>
    <lineage>
        <taxon>Bacteria</taxon>
        <taxon>Pseudomonadati</taxon>
        <taxon>Bacteroidota</taxon>
        <taxon>Cytophagia</taxon>
        <taxon>Cytophagales</taxon>
        <taxon>Hymenobacteraceae</taxon>
        <taxon>Rufibacter</taxon>
    </lineage>
</organism>
<feature type="region of interest" description="Disordered" evidence="1">
    <location>
        <begin position="285"/>
        <end position="317"/>
    </location>
</feature>
<dbReference type="Pfam" id="PF14905">
    <property type="entry name" value="OMP_b-brl_3"/>
    <property type="match status" value="1"/>
</dbReference>
<name>A0A0H4VIZ4_9BACT</name>
<dbReference type="KEGG" id="ruf:TH63_06445"/>
<evidence type="ECO:0000313" key="4">
    <source>
        <dbReference type="EMBL" id="AKQ45358.1"/>
    </source>
</evidence>
<dbReference type="OrthoDB" id="1682379at2"/>
<reference evidence="4 5" key="1">
    <citation type="submission" date="2015-01" db="EMBL/GenBank/DDBJ databases">
        <title>Rufibacter sp./DG31D/ whole genome sequencing.</title>
        <authorList>
            <person name="Kim M.K."/>
            <person name="Srinivasan S."/>
            <person name="Lee J.-J."/>
        </authorList>
    </citation>
    <scope>NUCLEOTIDE SEQUENCE [LARGE SCALE GENOMIC DNA]</scope>
    <source>
        <strain evidence="4 5">DG31D</strain>
    </source>
</reference>
<dbReference type="PATRIC" id="fig|1379910.4.peg.1410"/>
<protein>
    <recommendedName>
        <fullName evidence="3">Outer membrane protein beta-barrel domain-containing protein</fullName>
    </recommendedName>
</protein>
<evidence type="ECO:0000256" key="2">
    <source>
        <dbReference type="SAM" id="SignalP"/>
    </source>
</evidence>
<dbReference type="InterPro" id="IPR008969">
    <property type="entry name" value="CarboxyPept-like_regulatory"/>
</dbReference>
<dbReference type="AlphaFoldDB" id="A0A0H4VIZ4"/>
<dbReference type="SUPFAM" id="SSF49464">
    <property type="entry name" value="Carboxypeptidase regulatory domain-like"/>
    <property type="match status" value="1"/>
</dbReference>
<accession>A0A0H4VIZ4</accession>
<proteinExistence type="predicted"/>
<feature type="compositionally biased region" description="Gly residues" evidence="1">
    <location>
        <begin position="292"/>
        <end position="317"/>
    </location>
</feature>
<dbReference type="InterPro" id="IPR041700">
    <property type="entry name" value="OMP_b-brl_3"/>
</dbReference>
<dbReference type="RefSeq" id="WP_076606420.1">
    <property type="nucleotide sequence ID" value="NZ_CP010777.1"/>
</dbReference>
<gene>
    <name evidence="4" type="ORF">TH63_06445</name>
</gene>
<keyword evidence="5" id="KW-1185">Reference proteome</keyword>
<dbReference type="STRING" id="1379910.TH63_06445"/>
<evidence type="ECO:0000259" key="3">
    <source>
        <dbReference type="Pfam" id="PF14905"/>
    </source>
</evidence>
<keyword evidence="2" id="KW-0732">Signal</keyword>
<evidence type="ECO:0000256" key="1">
    <source>
        <dbReference type="SAM" id="MobiDB-lite"/>
    </source>
</evidence>
<dbReference type="Proteomes" id="UP000036458">
    <property type="component" value="Chromosome"/>
</dbReference>